<gene>
    <name evidence="1" type="ORF">MNBD_ALPHA04-672</name>
</gene>
<proteinExistence type="predicted"/>
<feature type="non-terminal residue" evidence="1">
    <location>
        <position position="78"/>
    </location>
</feature>
<name>A0A3B0SMI2_9ZZZZ</name>
<dbReference type="EMBL" id="UOEF01000343">
    <property type="protein sequence ID" value="VAW02207.1"/>
    <property type="molecule type" value="Genomic_DNA"/>
</dbReference>
<dbReference type="AlphaFoldDB" id="A0A3B0SMI2"/>
<accession>A0A3B0SMI2</accession>
<organism evidence="1">
    <name type="scientific">hydrothermal vent metagenome</name>
    <dbReference type="NCBI Taxonomy" id="652676"/>
    <lineage>
        <taxon>unclassified sequences</taxon>
        <taxon>metagenomes</taxon>
        <taxon>ecological metagenomes</taxon>
    </lineage>
</organism>
<sequence>MFAIGSAVTGSASLSLPLVDGSTGPTIPGTLRPDFSAIAQSAFLYHPQTELVLKSGEDIVSVTGQQSPDLASSGTGPQ</sequence>
<reference evidence="1" key="1">
    <citation type="submission" date="2018-06" db="EMBL/GenBank/DDBJ databases">
        <authorList>
            <person name="Zhirakovskaya E."/>
        </authorList>
    </citation>
    <scope>NUCLEOTIDE SEQUENCE</scope>
</reference>
<evidence type="ECO:0000313" key="1">
    <source>
        <dbReference type="EMBL" id="VAW02207.1"/>
    </source>
</evidence>
<protein>
    <submittedName>
        <fullName evidence="1">Uncharacterized protein</fullName>
    </submittedName>
</protein>